<evidence type="ECO:0000313" key="8">
    <source>
        <dbReference type="EMBL" id="PMC51688.1"/>
    </source>
</evidence>
<evidence type="ECO:0000256" key="3">
    <source>
        <dbReference type="ARBA" id="ARBA00022692"/>
    </source>
</evidence>
<reference evidence="8 9" key="1">
    <citation type="submission" date="2017-09" db="EMBL/GenBank/DDBJ databases">
        <title>Bacterial strain isolated from the female urinary microbiota.</title>
        <authorList>
            <person name="Thomas-White K."/>
            <person name="Kumar N."/>
            <person name="Forster S."/>
            <person name="Putonti C."/>
            <person name="Lawley T."/>
            <person name="Wolfe A.J."/>
        </authorList>
    </citation>
    <scope>NUCLEOTIDE SEQUENCE [LARGE SCALE GENOMIC DNA]</scope>
    <source>
        <strain evidence="8 9">UMB0186</strain>
    </source>
</reference>
<feature type="transmembrane region" description="Helical" evidence="6">
    <location>
        <begin position="216"/>
        <end position="241"/>
    </location>
</feature>
<dbReference type="GO" id="GO:0016020">
    <property type="term" value="C:membrane"/>
    <property type="evidence" value="ECO:0007669"/>
    <property type="project" value="UniProtKB-SubCell"/>
</dbReference>
<dbReference type="GO" id="GO:0017004">
    <property type="term" value="P:cytochrome complex assembly"/>
    <property type="evidence" value="ECO:0007669"/>
    <property type="project" value="InterPro"/>
</dbReference>
<dbReference type="OrthoDB" id="9803065at2"/>
<dbReference type="RefSeq" id="WP_102190282.1">
    <property type="nucleotide sequence ID" value="NZ_PNGT01000012.1"/>
</dbReference>
<evidence type="ECO:0000256" key="1">
    <source>
        <dbReference type="ARBA" id="ARBA00004141"/>
    </source>
</evidence>
<gene>
    <name evidence="8" type="ORF">CJ218_08605</name>
</gene>
<evidence type="ECO:0000256" key="4">
    <source>
        <dbReference type="ARBA" id="ARBA00022989"/>
    </source>
</evidence>
<evidence type="ECO:0000256" key="2">
    <source>
        <dbReference type="ARBA" id="ARBA00006143"/>
    </source>
</evidence>
<dbReference type="InterPro" id="IPR051790">
    <property type="entry name" value="Cytochrome_c-biogenesis_DsbD"/>
</dbReference>
<feature type="transmembrane region" description="Helical" evidence="6">
    <location>
        <begin position="63"/>
        <end position="88"/>
    </location>
</feature>
<keyword evidence="5 6" id="KW-0472">Membrane</keyword>
<feature type="domain" description="Cytochrome C biogenesis protein transmembrane" evidence="7">
    <location>
        <begin position="13"/>
        <end position="230"/>
    </location>
</feature>
<name>A0A2N6SCL4_9BACL</name>
<dbReference type="EMBL" id="PNGT01000012">
    <property type="protein sequence ID" value="PMC51688.1"/>
    <property type="molecule type" value="Genomic_DNA"/>
</dbReference>
<dbReference type="PANTHER" id="PTHR31272:SF4">
    <property type="entry name" value="CYTOCHROME C-TYPE BIOGENESIS PROTEIN HI_1454-RELATED"/>
    <property type="match status" value="1"/>
</dbReference>
<dbReference type="InterPro" id="IPR003834">
    <property type="entry name" value="Cyt_c_assmbl_TM_dom"/>
</dbReference>
<protein>
    <submittedName>
        <fullName evidence="8">Cytochrome C biogenesis protein</fullName>
    </submittedName>
</protein>
<accession>A0A2N6SCL4</accession>
<comment type="similarity">
    <text evidence="2">Belongs to the DsbD family.</text>
</comment>
<keyword evidence="4 6" id="KW-1133">Transmembrane helix</keyword>
<evidence type="ECO:0000259" key="7">
    <source>
        <dbReference type="Pfam" id="PF02683"/>
    </source>
</evidence>
<sequence length="242" mass="26519">MTDINSAASLTKMGLLFLEGLLSFLSPCVIPILPIYIGILAGKKEENANGELVFNKKNTITNTLSFVLGICATFFILAFATSFISVFLNENIKTLQIISGVLIVFMGLLQLGVFKIGFLKQEFSAKNKVKRKGNKTTPFLAFLMGFTFSFSWTPCIGPILASVFLYASSHTGIMSILLVLVYCLGFILPFILVAFFASTLLAVFKRNTNILKYTQIISGIILIIIGVLILSGSFTTIARYFS</sequence>
<dbReference type="Pfam" id="PF02683">
    <property type="entry name" value="DsbD_TM"/>
    <property type="match status" value="1"/>
</dbReference>
<feature type="transmembrane region" description="Helical" evidence="6">
    <location>
        <begin position="20"/>
        <end position="42"/>
    </location>
</feature>
<evidence type="ECO:0000313" key="9">
    <source>
        <dbReference type="Proteomes" id="UP000235670"/>
    </source>
</evidence>
<comment type="subcellular location">
    <subcellularLocation>
        <location evidence="1">Membrane</location>
        <topology evidence="1">Multi-pass membrane protein</topology>
    </subcellularLocation>
</comment>
<keyword evidence="3 6" id="KW-0812">Transmembrane</keyword>
<evidence type="ECO:0000256" key="6">
    <source>
        <dbReference type="SAM" id="Phobius"/>
    </source>
</evidence>
<dbReference type="PANTHER" id="PTHR31272">
    <property type="entry name" value="CYTOCHROME C-TYPE BIOGENESIS PROTEIN HI_1454-RELATED"/>
    <property type="match status" value="1"/>
</dbReference>
<feature type="transmembrane region" description="Helical" evidence="6">
    <location>
        <begin position="139"/>
        <end position="167"/>
    </location>
</feature>
<proteinExistence type="inferred from homology"/>
<feature type="transmembrane region" description="Helical" evidence="6">
    <location>
        <begin position="94"/>
        <end position="118"/>
    </location>
</feature>
<dbReference type="Proteomes" id="UP000235670">
    <property type="component" value="Unassembled WGS sequence"/>
</dbReference>
<feature type="transmembrane region" description="Helical" evidence="6">
    <location>
        <begin position="173"/>
        <end position="204"/>
    </location>
</feature>
<dbReference type="STRING" id="84135.GCA_001052115_00160"/>
<organism evidence="8 9">
    <name type="scientific">Gemella sanguinis</name>
    <dbReference type="NCBI Taxonomy" id="84135"/>
    <lineage>
        <taxon>Bacteria</taxon>
        <taxon>Bacillati</taxon>
        <taxon>Bacillota</taxon>
        <taxon>Bacilli</taxon>
        <taxon>Bacillales</taxon>
        <taxon>Gemellaceae</taxon>
        <taxon>Gemella</taxon>
    </lineage>
</organism>
<evidence type="ECO:0000256" key="5">
    <source>
        <dbReference type="ARBA" id="ARBA00023136"/>
    </source>
</evidence>
<dbReference type="AlphaFoldDB" id="A0A2N6SCL4"/>
<comment type="caution">
    <text evidence="8">The sequence shown here is derived from an EMBL/GenBank/DDBJ whole genome shotgun (WGS) entry which is preliminary data.</text>
</comment>